<feature type="signal peptide" evidence="1">
    <location>
        <begin position="1"/>
        <end position="19"/>
    </location>
</feature>
<proteinExistence type="predicted"/>
<protein>
    <recommendedName>
        <fullName evidence="4">Spore coat protein U domain-containing protein</fullName>
    </recommendedName>
</protein>
<dbReference type="PATRIC" id="fig|745776.4.peg.3631"/>
<evidence type="ECO:0000313" key="2">
    <source>
        <dbReference type="EMBL" id="AFD27556.1"/>
    </source>
</evidence>
<evidence type="ECO:0000313" key="3">
    <source>
        <dbReference type="Proteomes" id="UP000007575"/>
    </source>
</evidence>
<keyword evidence="3" id="KW-1185">Reference proteome</keyword>
<dbReference type="HOGENOM" id="CLU_1719338_0_0_0"/>
<accession>H8H209</accession>
<evidence type="ECO:0000256" key="1">
    <source>
        <dbReference type="SAM" id="SignalP"/>
    </source>
</evidence>
<name>H8H209_DEIGI</name>
<organism evidence="2 3">
    <name type="scientific">Deinococcus gobiensis (strain DSM 21396 / JCM 16679 / CGMCC 1.7299 / I-0)</name>
    <dbReference type="NCBI Taxonomy" id="745776"/>
    <lineage>
        <taxon>Bacteria</taxon>
        <taxon>Thermotogati</taxon>
        <taxon>Deinococcota</taxon>
        <taxon>Deinococci</taxon>
        <taxon>Deinococcales</taxon>
        <taxon>Deinococcaceae</taxon>
        <taxon>Deinococcus</taxon>
    </lineage>
</organism>
<sequence length="152" mass="14829">MKKIALTVALAALCSTAFAAGSVSTPITVNATVLSSCTFDTSATGAASFTYDALAGTTVPVSGGATLYCNSGTAITTTTAATGALILKSASKTGTLNATYTLSKVDAAGAGTGTYAGADKHTYTLAATAASGQWGAPTAADYTTTLDVNVTF</sequence>
<keyword evidence="2" id="KW-0614">Plasmid</keyword>
<evidence type="ECO:0008006" key="4">
    <source>
        <dbReference type="Google" id="ProtNLM"/>
    </source>
</evidence>
<dbReference type="AlphaFoldDB" id="H8H209"/>
<dbReference type="EMBL" id="CP002193">
    <property type="protein sequence ID" value="AFD27556.1"/>
    <property type="molecule type" value="Genomic_DNA"/>
</dbReference>
<geneLocation type="plasmid" evidence="2 3">
    <name>P2</name>
</geneLocation>
<reference evidence="2 3" key="1">
    <citation type="journal article" date="2012" name="PLoS ONE">
        <title>Genome sequence and transcriptome analysis of the radioresistant bacterium Deinococcus gobiensis: insights into the extreme environmental adaptations.</title>
        <authorList>
            <person name="Yuan M."/>
            <person name="Chen M."/>
            <person name="Zhang W."/>
            <person name="Lu W."/>
            <person name="Wang J."/>
            <person name="Yang M."/>
            <person name="Zhao P."/>
            <person name="Tang R."/>
            <person name="Li X."/>
            <person name="Hao Y."/>
            <person name="Zhou Z."/>
            <person name="Zhan Y."/>
            <person name="Yu H."/>
            <person name="Teng C."/>
            <person name="Yan Y."/>
            <person name="Ping S."/>
            <person name="Wang Y."/>
            <person name="Lin M."/>
        </authorList>
    </citation>
    <scope>NUCLEOTIDE SEQUENCE [LARGE SCALE GENOMIC DNA]</scope>
    <source>
        <strain evidence="3">DSM 21396 / JCM 16679 / CGMCC 1.7299 / I-0</strain>
        <plasmid evidence="2">P2</plasmid>
    </source>
</reference>
<dbReference type="RefSeq" id="WP_014686651.1">
    <property type="nucleotide sequence ID" value="NC_017791.1"/>
</dbReference>
<keyword evidence="1" id="KW-0732">Signal</keyword>
<dbReference type="OrthoDB" id="71431at2"/>
<gene>
    <name evidence="2" type="ordered locus">DGo_PB0287</name>
</gene>
<feature type="chain" id="PRO_5003613968" description="Spore coat protein U domain-containing protein" evidence="1">
    <location>
        <begin position="20"/>
        <end position="152"/>
    </location>
</feature>
<dbReference type="KEGG" id="dgo:DGo_PB0287"/>
<dbReference type="Proteomes" id="UP000007575">
    <property type="component" value="Plasmid P2"/>
</dbReference>